<evidence type="ECO:0000313" key="2">
    <source>
        <dbReference type="Proteomes" id="UP000077926"/>
    </source>
</evidence>
<gene>
    <name evidence="1" type="ORF">ABE28_005075</name>
</gene>
<dbReference type="EMBL" id="CP017080">
    <property type="protein sequence ID" value="AOH53713.1"/>
    <property type="molecule type" value="Genomic_DNA"/>
</dbReference>
<evidence type="ECO:0000313" key="1">
    <source>
        <dbReference type="EMBL" id="AOH53713.1"/>
    </source>
</evidence>
<dbReference type="KEGG" id="bmur:ABE28_005075"/>
<proteinExistence type="predicted"/>
<accession>A0A1B3XKG8</accession>
<name>A0A1B3XKG8_9BACI</name>
<protein>
    <submittedName>
        <fullName evidence="1">Uncharacterized protein</fullName>
    </submittedName>
</protein>
<reference evidence="1 2" key="1">
    <citation type="submission" date="2016-08" db="EMBL/GenBank/DDBJ databases">
        <title>Complete genome sequence of Bacillus muralis G25-68, a strain with toxicity to nematodes.</title>
        <authorList>
            <person name="Zheng Z."/>
        </authorList>
    </citation>
    <scope>NUCLEOTIDE SEQUENCE [LARGE SCALE GENOMIC DNA]</scope>
    <source>
        <strain evidence="1 2">G25-68</strain>
    </source>
</reference>
<organism evidence="1 2">
    <name type="scientific">Peribacillus muralis</name>
    <dbReference type="NCBI Taxonomy" id="264697"/>
    <lineage>
        <taxon>Bacteria</taxon>
        <taxon>Bacillati</taxon>
        <taxon>Bacillota</taxon>
        <taxon>Bacilli</taxon>
        <taxon>Bacillales</taxon>
        <taxon>Bacillaceae</taxon>
        <taxon>Peribacillus</taxon>
    </lineage>
</organism>
<keyword evidence="2" id="KW-1185">Reference proteome</keyword>
<sequence length="60" mass="6571">MVKIISESEPCGYDSYVIQEGAIGSASEFKAWIMVLLLTLSEQISNYPEADGARLQKCSV</sequence>
<dbReference type="Proteomes" id="UP000077926">
    <property type="component" value="Chromosome"/>
</dbReference>
<dbReference type="AlphaFoldDB" id="A0A1B3XKG8"/>